<gene>
    <name evidence="2" type="ORF">HK097_003146</name>
</gene>
<organism evidence="2 3">
    <name type="scientific">Rhizophlyctis rosea</name>
    <dbReference type="NCBI Taxonomy" id="64517"/>
    <lineage>
        <taxon>Eukaryota</taxon>
        <taxon>Fungi</taxon>
        <taxon>Fungi incertae sedis</taxon>
        <taxon>Chytridiomycota</taxon>
        <taxon>Chytridiomycota incertae sedis</taxon>
        <taxon>Chytridiomycetes</taxon>
        <taxon>Rhizophlyctidales</taxon>
        <taxon>Rhizophlyctidaceae</taxon>
        <taxon>Rhizophlyctis</taxon>
    </lineage>
</organism>
<dbReference type="PANTHER" id="PTHR31909:SF3">
    <property type="entry name" value="SIMILAR TO PROTEIN C20ORF85 HOMOLOG"/>
    <property type="match status" value="1"/>
</dbReference>
<keyword evidence="3" id="KW-1185">Reference proteome</keyword>
<name>A0AAD5S467_9FUNG</name>
<dbReference type="PANTHER" id="PTHR31909">
    <property type="entry name" value="CHROMOSOME 20 ORF85 FAMILY MEMBER"/>
    <property type="match status" value="1"/>
</dbReference>
<sequence length="183" mass="20626">MAEAKGERRVRNMVHDDAIWRQTINYELLTANSWEKDWGFMGELYEKTPTTTTKASPKTKLPPIYPSQNLSGLPSKLPPGLTTDQNSTLSDWLLMHDVGRIITSKSPNQKYTFPCTTMQEVGWDWEEDGEGGFKQKSIGSGSGSGSGKGDSRHRLRTLEKYGRYAEGRKDILKWWGGARESLP</sequence>
<dbReference type="AlphaFoldDB" id="A0AAD5S467"/>
<evidence type="ECO:0000313" key="3">
    <source>
        <dbReference type="Proteomes" id="UP001212841"/>
    </source>
</evidence>
<dbReference type="InterPro" id="IPR020339">
    <property type="entry name" value="C20orf85-like"/>
</dbReference>
<accession>A0AAD5S467</accession>
<feature type="region of interest" description="Disordered" evidence="1">
    <location>
        <begin position="129"/>
        <end position="154"/>
    </location>
</feature>
<protein>
    <submittedName>
        <fullName evidence="2">Uncharacterized protein</fullName>
    </submittedName>
</protein>
<dbReference type="Pfam" id="PF14945">
    <property type="entry name" value="LLC1"/>
    <property type="match status" value="1"/>
</dbReference>
<dbReference type="EMBL" id="JADGJD010001722">
    <property type="protein sequence ID" value="KAJ3038553.1"/>
    <property type="molecule type" value="Genomic_DNA"/>
</dbReference>
<feature type="region of interest" description="Disordered" evidence="1">
    <location>
        <begin position="49"/>
        <end position="77"/>
    </location>
</feature>
<reference evidence="2" key="1">
    <citation type="submission" date="2020-05" db="EMBL/GenBank/DDBJ databases">
        <title>Phylogenomic resolution of chytrid fungi.</title>
        <authorList>
            <person name="Stajich J.E."/>
            <person name="Amses K."/>
            <person name="Simmons R."/>
            <person name="Seto K."/>
            <person name="Myers J."/>
            <person name="Bonds A."/>
            <person name="Quandt C.A."/>
            <person name="Barry K."/>
            <person name="Liu P."/>
            <person name="Grigoriev I."/>
            <person name="Longcore J.E."/>
            <person name="James T.Y."/>
        </authorList>
    </citation>
    <scope>NUCLEOTIDE SEQUENCE</scope>
    <source>
        <strain evidence="2">JEL0318</strain>
    </source>
</reference>
<proteinExistence type="predicted"/>
<comment type="caution">
    <text evidence="2">The sequence shown here is derived from an EMBL/GenBank/DDBJ whole genome shotgun (WGS) entry which is preliminary data.</text>
</comment>
<evidence type="ECO:0000313" key="2">
    <source>
        <dbReference type="EMBL" id="KAJ3038553.1"/>
    </source>
</evidence>
<evidence type="ECO:0000256" key="1">
    <source>
        <dbReference type="SAM" id="MobiDB-lite"/>
    </source>
</evidence>
<feature type="compositionally biased region" description="Low complexity" evidence="1">
    <location>
        <begin position="49"/>
        <end position="62"/>
    </location>
</feature>
<dbReference type="Proteomes" id="UP001212841">
    <property type="component" value="Unassembled WGS sequence"/>
</dbReference>